<name>A0AAV5UZ18_9BILA</name>
<evidence type="ECO:0000256" key="1">
    <source>
        <dbReference type="SAM" id="Coils"/>
    </source>
</evidence>
<accession>A0AAV5UZ18</accession>
<evidence type="ECO:0000313" key="3">
    <source>
        <dbReference type="EMBL" id="GMT12511.1"/>
    </source>
</evidence>
<dbReference type="PANTHER" id="PTHR22744:SF14">
    <property type="entry name" value="BTB DOMAIN-CONTAINING PROTEIN-RELATED"/>
    <property type="match status" value="1"/>
</dbReference>
<feature type="coiled-coil region" evidence="1">
    <location>
        <begin position="7"/>
        <end position="41"/>
    </location>
</feature>
<dbReference type="SUPFAM" id="SSF54695">
    <property type="entry name" value="POZ domain"/>
    <property type="match status" value="1"/>
</dbReference>
<reference evidence="3" key="1">
    <citation type="submission" date="2023-10" db="EMBL/GenBank/DDBJ databases">
        <title>Genome assembly of Pristionchus species.</title>
        <authorList>
            <person name="Yoshida K."/>
            <person name="Sommer R.J."/>
        </authorList>
    </citation>
    <scope>NUCLEOTIDE SEQUENCE</scope>
    <source>
        <strain evidence="3">RS5133</strain>
    </source>
</reference>
<dbReference type="Gene3D" id="3.30.710.10">
    <property type="entry name" value="Potassium Channel Kv1.1, Chain A"/>
    <property type="match status" value="1"/>
</dbReference>
<evidence type="ECO:0000313" key="4">
    <source>
        <dbReference type="Proteomes" id="UP001432322"/>
    </source>
</evidence>
<gene>
    <name evidence="3" type="ORF">PFISCL1PPCAC_3808</name>
</gene>
<dbReference type="InterPro" id="IPR000210">
    <property type="entry name" value="BTB/POZ_dom"/>
</dbReference>
<dbReference type="PANTHER" id="PTHR22744">
    <property type="entry name" value="HELIX LOOP HELIX PROTEIN 21-RELATED"/>
    <property type="match status" value="1"/>
</dbReference>
<dbReference type="AlphaFoldDB" id="A0AAV5UZ18"/>
<organism evidence="3 4">
    <name type="scientific">Pristionchus fissidentatus</name>
    <dbReference type="NCBI Taxonomy" id="1538716"/>
    <lineage>
        <taxon>Eukaryota</taxon>
        <taxon>Metazoa</taxon>
        <taxon>Ecdysozoa</taxon>
        <taxon>Nematoda</taxon>
        <taxon>Chromadorea</taxon>
        <taxon>Rhabditida</taxon>
        <taxon>Rhabditina</taxon>
        <taxon>Diplogasteromorpha</taxon>
        <taxon>Diplogasteroidea</taxon>
        <taxon>Neodiplogasteridae</taxon>
        <taxon>Pristionchus</taxon>
    </lineage>
</organism>
<proteinExistence type="predicted"/>
<protein>
    <recommendedName>
        <fullName evidence="2">BTB domain-containing protein</fullName>
    </recommendedName>
</protein>
<evidence type="ECO:0000259" key="2">
    <source>
        <dbReference type="SMART" id="SM00225"/>
    </source>
</evidence>
<feature type="domain" description="BTB" evidence="2">
    <location>
        <begin position="202"/>
        <end position="292"/>
    </location>
</feature>
<comment type="caution">
    <text evidence="3">The sequence shown here is derived from an EMBL/GenBank/DDBJ whole genome shotgun (WGS) entry which is preliminary data.</text>
</comment>
<keyword evidence="1" id="KW-0175">Coiled coil</keyword>
<sequence length="368" mass="42296">MSAEDEVAKLREQIRLMAEERRLMESKHAEQQATIEVLKEKMHAADEPNVSEYTFALDFEVPAEGDERKRDPVKSEAVELEGIRTEIFAQKVIDSNGAEQIQLWAELVSDQCYNLTVFTELQLATLTPGSSEYNKPKIFELRSELVRATSGRLIQCAKTTVPEWAQKYAAQLRGQTVQIRMRIKIVRTFQPNLTVICESDSEMSEVDVGGKKMLVHVGYLSAWSHELRENLQGKRKEIKDLSSTDFEEMLAVIYPSGKPITAWNIDLLLELAHKLKMPELTRRCEIFLNDRTAHILSECQTLLLADTYRLYAIKTIVLERIATTDELRAKILRQDDYHRLNPEMRKAINSRYVELDLLEKNIEGVVNV</sequence>
<dbReference type="InterPro" id="IPR011333">
    <property type="entry name" value="SKP1/BTB/POZ_sf"/>
</dbReference>
<dbReference type="Proteomes" id="UP001432322">
    <property type="component" value="Unassembled WGS sequence"/>
</dbReference>
<dbReference type="EMBL" id="BTSY01000001">
    <property type="protein sequence ID" value="GMT12511.1"/>
    <property type="molecule type" value="Genomic_DNA"/>
</dbReference>
<dbReference type="SMART" id="SM00225">
    <property type="entry name" value="BTB"/>
    <property type="match status" value="1"/>
</dbReference>
<dbReference type="Pfam" id="PF00651">
    <property type="entry name" value="BTB"/>
    <property type="match status" value="1"/>
</dbReference>
<keyword evidence="4" id="KW-1185">Reference proteome</keyword>